<proteinExistence type="predicted"/>
<dbReference type="AlphaFoldDB" id="A0A0S7B8I5"/>
<dbReference type="PANTHER" id="PTHR30388:SF4">
    <property type="entry name" value="MOLYBDENUM COFACTOR INSERTION CHAPERONE PAOD"/>
    <property type="match status" value="1"/>
</dbReference>
<dbReference type="InterPro" id="IPR052698">
    <property type="entry name" value="MoCofactor_Util/Proc"/>
</dbReference>
<dbReference type="Pfam" id="PF02625">
    <property type="entry name" value="XdhC_CoxI"/>
    <property type="match status" value="1"/>
</dbReference>
<feature type="domain" description="XdhC Rossmann" evidence="2">
    <location>
        <begin position="199"/>
        <end position="341"/>
    </location>
</feature>
<protein>
    <submittedName>
        <fullName evidence="3">Xanthine and CO dehydrogenases maturation factor, XdhC/CoxF family</fullName>
    </submittedName>
</protein>
<dbReference type="InterPro" id="IPR027051">
    <property type="entry name" value="XdhC_Rossmann_dom"/>
</dbReference>
<organism evidence="3">
    <name type="scientific">Longilinea arvoryzae</name>
    <dbReference type="NCBI Taxonomy" id="360412"/>
    <lineage>
        <taxon>Bacteria</taxon>
        <taxon>Bacillati</taxon>
        <taxon>Chloroflexota</taxon>
        <taxon>Anaerolineae</taxon>
        <taxon>Anaerolineales</taxon>
        <taxon>Anaerolineaceae</taxon>
        <taxon>Longilinea</taxon>
    </lineage>
</organism>
<evidence type="ECO:0000313" key="4">
    <source>
        <dbReference type="Proteomes" id="UP000055060"/>
    </source>
</evidence>
<dbReference type="Proteomes" id="UP000055060">
    <property type="component" value="Unassembled WGS sequence"/>
</dbReference>
<evidence type="ECO:0000259" key="1">
    <source>
        <dbReference type="Pfam" id="PF02625"/>
    </source>
</evidence>
<dbReference type="Pfam" id="PF13478">
    <property type="entry name" value="XdhC_C"/>
    <property type="match status" value="1"/>
</dbReference>
<accession>A0A0S7B8I5</accession>
<dbReference type="PANTHER" id="PTHR30388">
    <property type="entry name" value="ALDEHYDE OXIDOREDUCTASE MOLYBDENUM COFACTOR ASSEMBLY PROTEIN"/>
    <property type="match status" value="1"/>
</dbReference>
<feature type="domain" description="XdhC- CoxI" evidence="1">
    <location>
        <begin position="11"/>
        <end position="78"/>
    </location>
</feature>
<name>A0A0S7B8I5_9CHLR</name>
<gene>
    <name evidence="3" type="ORF">LARV_01410</name>
</gene>
<dbReference type="RefSeq" id="WP_075072977.1">
    <property type="nucleotide sequence ID" value="NZ_DF967972.1"/>
</dbReference>
<dbReference type="STRING" id="360412.LARV_01410"/>
<evidence type="ECO:0000259" key="2">
    <source>
        <dbReference type="Pfam" id="PF13478"/>
    </source>
</evidence>
<sequence length="351" mass="38507">MREVITEVETWDRAGKKVAIATNVKRRGMSLRPLAAKMAMTTGMEIAGSVTGGCLEGAVYEEAQGVIETLQPKLLHYGVTGNESPWDVGLACGNSLDVFVESFDSPAWRTIFPAMKFCLEENQLAVVATVISGPGLGNKLMLWPDGRTLGDLGNPSLNAEAQVWMRDLIRSQEADWKEFAAVGEKVDVFADVLVPEARMIVIGASHIAIPLVELAKVLGYRTIVIDPREAFATRERFPHVDDLIVEWPSTALEKLHLDEASYVVAVSHDDKLDNPALAVALTHPTRYVGVLGTRKNISKRHAALQELGVTQEQLDHLRAPIGLRLNALLPEEIALSILSEMVMVRHEFSQC</sequence>
<dbReference type="Gene3D" id="3.40.50.720">
    <property type="entry name" value="NAD(P)-binding Rossmann-like Domain"/>
    <property type="match status" value="1"/>
</dbReference>
<keyword evidence="4" id="KW-1185">Reference proteome</keyword>
<evidence type="ECO:0000313" key="3">
    <source>
        <dbReference type="EMBL" id="GAP13655.1"/>
    </source>
</evidence>
<reference evidence="3" key="1">
    <citation type="submission" date="2015-07" db="EMBL/GenBank/DDBJ databases">
        <title>Draft Genome Sequences of Anaerolinea thermolimosa IMO-1, Bellilinea caldifistulae GOMI-1, Leptolinea tardivitalis YMTK-2, Levilinea saccharolytica KIBI-1,Longilinea arvoryzae KOME-1, Previously Described as Members of the Anaerolineaceae (Chloroflexi).</title>
        <authorList>
            <person name="Sekiguchi Y."/>
            <person name="Ohashi A."/>
            <person name="Matsuura N."/>
            <person name="Tourlousse M.D."/>
        </authorList>
    </citation>
    <scope>NUCLEOTIDE SEQUENCE [LARGE SCALE GENOMIC DNA]</scope>
    <source>
        <strain evidence="3">KOME-1</strain>
    </source>
</reference>
<dbReference type="EMBL" id="DF967972">
    <property type="protein sequence ID" value="GAP13655.1"/>
    <property type="molecule type" value="Genomic_DNA"/>
</dbReference>
<dbReference type="InterPro" id="IPR003777">
    <property type="entry name" value="XdhC_CoxI"/>
</dbReference>